<comment type="caution">
    <text evidence="2">The sequence shown here is derived from an EMBL/GenBank/DDBJ whole genome shotgun (WGS) entry which is preliminary data.</text>
</comment>
<dbReference type="AlphaFoldDB" id="A0A8S9ZDA0"/>
<dbReference type="Proteomes" id="UP000605970">
    <property type="component" value="Unassembled WGS sequence"/>
</dbReference>
<dbReference type="EMBL" id="JABEBT010000169">
    <property type="protein sequence ID" value="KAF7627101.1"/>
    <property type="molecule type" value="Genomic_DNA"/>
</dbReference>
<name>A0A8S9ZDA0_9BILA</name>
<organism evidence="2 3">
    <name type="scientific">Meloidogyne graminicola</name>
    <dbReference type="NCBI Taxonomy" id="189291"/>
    <lineage>
        <taxon>Eukaryota</taxon>
        <taxon>Metazoa</taxon>
        <taxon>Ecdysozoa</taxon>
        <taxon>Nematoda</taxon>
        <taxon>Chromadorea</taxon>
        <taxon>Rhabditida</taxon>
        <taxon>Tylenchina</taxon>
        <taxon>Tylenchomorpha</taxon>
        <taxon>Tylenchoidea</taxon>
        <taxon>Meloidogynidae</taxon>
        <taxon>Meloidogyninae</taxon>
        <taxon>Meloidogyne</taxon>
    </lineage>
</organism>
<gene>
    <name evidence="2" type="ORF">Mgra_00009611</name>
</gene>
<reference evidence="2" key="1">
    <citation type="journal article" date="2020" name="Ecol. Evol.">
        <title>Genome structure and content of the rice root-knot nematode (Meloidogyne graminicola).</title>
        <authorList>
            <person name="Phan N.T."/>
            <person name="Danchin E.G.J."/>
            <person name="Klopp C."/>
            <person name="Perfus-Barbeoch L."/>
            <person name="Kozlowski D.K."/>
            <person name="Koutsovoulos G.D."/>
            <person name="Lopez-Roques C."/>
            <person name="Bouchez O."/>
            <person name="Zahm M."/>
            <person name="Besnard G."/>
            <person name="Bellafiore S."/>
        </authorList>
    </citation>
    <scope>NUCLEOTIDE SEQUENCE</scope>
    <source>
        <strain evidence="2">VN-18</strain>
    </source>
</reference>
<sequence>MISQLIRDNSEFIKQLAKTRSLRKRKRILKRTTSNELLSIAEICLNIAKGRFKLTKRQKYRLLPFVDFVRRTSRVLPEEIYNGLLRQPTTDDINLEYTRKQLDKIKGQNGNPEIKNNNYNQELRRYLHILNEKKNLPADVSVRHLETPALEQLKKLFPNTDNPSINIEKTKESELMAAIKSPLTDDQEESMYTAESSPELMEDTPRSSKTPTAKGSQKLIKIENIIKFHQDKFKVNEYGKNHAREKSQKKY</sequence>
<feature type="region of interest" description="Disordered" evidence="1">
    <location>
        <begin position="182"/>
        <end position="216"/>
    </location>
</feature>
<evidence type="ECO:0000313" key="2">
    <source>
        <dbReference type="EMBL" id="KAF7627101.1"/>
    </source>
</evidence>
<keyword evidence="3" id="KW-1185">Reference proteome</keyword>
<accession>A0A8S9ZDA0</accession>
<proteinExistence type="predicted"/>
<evidence type="ECO:0000256" key="1">
    <source>
        <dbReference type="SAM" id="MobiDB-lite"/>
    </source>
</evidence>
<evidence type="ECO:0000313" key="3">
    <source>
        <dbReference type="Proteomes" id="UP000605970"/>
    </source>
</evidence>
<protein>
    <submittedName>
        <fullName evidence="2">Uncharacterized protein</fullName>
    </submittedName>
</protein>
<dbReference type="OrthoDB" id="5902225at2759"/>